<dbReference type="Proteomes" id="UP000533429">
    <property type="component" value="Unassembled WGS sequence"/>
</dbReference>
<evidence type="ECO:0000313" key="2">
    <source>
        <dbReference type="Proteomes" id="UP000533429"/>
    </source>
</evidence>
<gene>
    <name evidence="1" type="ORF">HWA77_22960</name>
</gene>
<proteinExistence type="predicted"/>
<sequence length="92" mass="10854">MKLKLDEKQVLRSISDLLVYKPEFAGKAMIDAINSDSRKRDLLENIADFIETKKYSNNREQYLIELKNEIEKIQNKEVKEIFKLSLSTMNED</sequence>
<evidence type="ECO:0000313" key="1">
    <source>
        <dbReference type="EMBL" id="NVP03073.1"/>
    </source>
</evidence>
<dbReference type="AlphaFoldDB" id="A0A850QYC9"/>
<comment type="caution">
    <text evidence="1">The sequence shown here is derived from an EMBL/GenBank/DDBJ whole genome shotgun (WGS) entry which is preliminary data.</text>
</comment>
<protein>
    <submittedName>
        <fullName evidence="1">Uncharacterized protein</fullName>
    </submittedName>
</protein>
<organism evidence="1 2">
    <name type="scientific">Photobacterium damselae subsp. damselae</name>
    <name type="common">Listonella damsela</name>
    <dbReference type="NCBI Taxonomy" id="85581"/>
    <lineage>
        <taxon>Bacteria</taxon>
        <taxon>Pseudomonadati</taxon>
        <taxon>Pseudomonadota</taxon>
        <taxon>Gammaproteobacteria</taxon>
        <taxon>Vibrionales</taxon>
        <taxon>Vibrionaceae</taxon>
        <taxon>Photobacterium</taxon>
    </lineage>
</organism>
<accession>A0A850QYC9</accession>
<name>A0A850QYC9_PHODD</name>
<reference evidence="1 2" key="1">
    <citation type="submission" date="2020-06" db="EMBL/GenBank/DDBJ databases">
        <title>Photobacterium damselae subsp. damselae comparative genomics.</title>
        <authorList>
            <person name="Osorio C.R."/>
        </authorList>
    </citation>
    <scope>NUCLEOTIDE SEQUENCE [LARGE SCALE GENOMIC DNA]</scope>
    <source>
        <strain evidence="1 2">TW250/03</strain>
    </source>
</reference>
<dbReference type="EMBL" id="JABXOR010001479">
    <property type="protein sequence ID" value="NVP03073.1"/>
    <property type="molecule type" value="Genomic_DNA"/>
</dbReference>